<dbReference type="Pfam" id="PF12399">
    <property type="entry name" value="BCA_ABC_TP_C"/>
    <property type="match status" value="1"/>
</dbReference>
<feature type="compositionally biased region" description="Low complexity" evidence="4">
    <location>
        <begin position="259"/>
        <end position="271"/>
    </location>
</feature>
<dbReference type="InterPro" id="IPR003439">
    <property type="entry name" value="ABC_transporter-like_ATP-bd"/>
</dbReference>
<reference evidence="6 7" key="1">
    <citation type="submission" date="2020-08" db="EMBL/GenBank/DDBJ databases">
        <title>Streptomyces sp. PSKA01 genome sequencing and assembly.</title>
        <authorList>
            <person name="Mandal S."/>
            <person name="Maiti P.K."/>
            <person name="Das P."/>
        </authorList>
    </citation>
    <scope>NUCLEOTIDE SEQUENCE [LARGE SCALE GENOMIC DNA]</scope>
    <source>
        <strain evidence="6 7">PSKA01</strain>
    </source>
</reference>
<sequence length="278" mass="30257">MSVLEVDNVSIHFGGVKALQHIDLKVGEWEIVGIIGPNGAGKTTLFNCITGFYSPTSGSVRYRGMDITGKPVHERTKLGIGRTFQNVGLVKNTTVLENLVTAQHLETDYDAFAGILGGPATFAEERRLADRAHQILELMNLDGVAQARVADLPYGMLKKVEIAAVLATDPDLLLLDEPGSGMGPEEAHQLGDTLLELRKQFGVTIVMIDHHVPLVTRVSDYVYCLNFGEVLTEGKPDEVRRHPEVVRAYLGEDPEEPEASTVAAADAPATEQAREEYV</sequence>
<dbReference type="GO" id="GO:0016887">
    <property type="term" value="F:ATP hydrolysis activity"/>
    <property type="evidence" value="ECO:0007669"/>
    <property type="project" value="InterPro"/>
</dbReference>
<evidence type="ECO:0000259" key="5">
    <source>
        <dbReference type="PROSITE" id="PS50893"/>
    </source>
</evidence>
<dbReference type="Gene3D" id="3.40.50.300">
    <property type="entry name" value="P-loop containing nucleotide triphosphate hydrolases"/>
    <property type="match status" value="1"/>
</dbReference>
<evidence type="ECO:0000256" key="2">
    <source>
        <dbReference type="ARBA" id="ARBA00022741"/>
    </source>
</evidence>
<feature type="domain" description="ABC transporter" evidence="5">
    <location>
        <begin position="4"/>
        <end position="252"/>
    </location>
</feature>
<organism evidence="6 7">
    <name type="scientific">Streptomyces cupreus</name>
    <dbReference type="NCBI Taxonomy" id="2759956"/>
    <lineage>
        <taxon>Bacteria</taxon>
        <taxon>Bacillati</taxon>
        <taxon>Actinomycetota</taxon>
        <taxon>Actinomycetes</taxon>
        <taxon>Kitasatosporales</taxon>
        <taxon>Streptomycetaceae</taxon>
        <taxon>Streptomyces</taxon>
    </lineage>
</organism>
<dbReference type="GO" id="GO:0005524">
    <property type="term" value="F:ATP binding"/>
    <property type="evidence" value="ECO:0007669"/>
    <property type="project" value="UniProtKB-KW"/>
</dbReference>
<dbReference type="FunFam" id="3.40.50.300:FF:000421">
    <property type="entry name" value="Branched-chain amino acid ABC transporter ATP-binding protein"/>
    <property type="match status" value="1"/>
</dbReference>
<keyword evidence="7" id="KW-1185">Reference proteome</keyword>
<gene>
    <name evidence="6" type="ORF">H4N64_42140</name>
</gene>
<dbReference type="Proteomes" id="UP000584670">
    <property type="component" value="Unassembled WGS sequence"/>
</dbReference>
<dbReference type="EMBL" id="JACMSF010000103">
    <property type="protein sequence ID" value="MBC2907991.1"/>
    <property type="molecule type" value="Genomic_DNA"/>
</dbReference>
<dbReference type="AlphaFoldDB" id="A0A7X1JC04"/>
<accession>A0A7X1JC04</accession>
<dbReference type="InterPro" id="IPR032823">
    <property type="entry name" value="BCA_ABC_TP_C"/>
</dbReference>
<evidence type="ECO:0000313" key="7">
    <source>
        <dbReference type="Proteomes" id="UP000584670"/>
    </source>
</evidence>
<evidence type="ECO:0000256" key="3">
    <source>
        <dbReference type="ARBA" id="ARBA00022840"/>
    </source>
</evidence>
<dbReference type="PANTHER" id="PTHR45772">
    <property type="entry name" value="CONSERVED COMPONENT OF ABC TRANSPORTER FOR NATURAL AMINO ACIDS-RELATED"/>
    <property type="match status" value="1"/>
</dbReference>
<keyword evidence="1" id="KW-0813">Transport</keyword>
<protein>
    <submittedName>
        <fullName evidence="6">ABC transporter ATP-binding protein</fullName>
    </submittedName>
</protein>
<dbReference type="CDD" id="cd03219">
    <property type="entry name" value="ABC_Mj1267_LivG_branched"/>
    <property type="match status" value="1"/>
</dbReference>
<name>A0A7X1JC04_9ACTN</name>
<dbReference type="SUPFAM" id="SSF52540">
    <property type="entry name" value="P-loop containing nucleoside triphosphate hydrolases"/>
    <property type="match status" value="1"/>
</dbReference>
<comment type="caution">
    <text evidence="6">The sequence shown here is derived from an EMBL/GenBank/DDBJ whole genome shotgun (WGS) entry which is preliminary data.</text>
</comment>
<dbReference type="InterPro" id="IPR027417">
    <property type="entry name" value="P-loop_NTPase"/>
</dbReference>
<dbReference type="Pfam" id="PF00005">
    <property type="entry name" value="ABC_tran"/>
    <property type="match status" value="1"/>
</dbReference>
<keyword evidence="2" id="KW-0547">Nucleotide-binding</keyword>
<evidence type="ECO:0000256" key="1">
    <source>
        <dbReference type="ARBA" id="ARBA00022448"/>
    </source>
</evidence>
<dbReference type="InterPro" id="IPR003593">
    <property type="entry name" value="AAA+_ATPase"/>
</dbReference>
<dbReference type="SMART" id="SM00382">
    <property type="entry name" value="AAA"/>
    <property type="match status" value="1"/>
</dbReference>
<dbReference type="RefSeq" id="WP_186287919.1">
    <property type="nucleotide sequence ID" value="NZ_JACMSF010000103.1"/>
</dbReference>
<dbReference type="InterPro" id="IPR051120">
    <property type="entry name" value="ABC_AA/LPS_Transport"/>
</dbReference>
<dbReference type="PROSITE" id="PS50893">
    <property type="entry name" value="ABC_TRANSPORTER_2"/>
    <property type="match status" value="1"/>
</dbReference>
<keyword evidence="3 6" id="KW-0067">ATP-binding</keyword>
<dbReference type="GO" id="GO:0005886">
    <property type="term" value="C:plasma membrane"/>
    <property type="evidence" value="ECO:0007669"/>
    <property type="project" value="TreeGrafter"/>
</dbReference>
<proteinExistence type="predicted"/>
<feature type="region of interest" description="Disordered" evidence="4">
    <location>
        <begin position="251"/>
        <end position="278"/>
    </location>
</feature>
<dbReference type="PANTHER" id="PTHR45772:SF4">
    <property type="entry name" value="ABC TRANSPORTER ATP-BINDING PROTEIN"/>
    <property type="match status" value="1"/>
</dbReference>
<evidence type="ECO:0000313" key="6">
    <source>
        <dbReference type="EMBL" id="MBC2907991.1"/>
    </source>
</evidence>
<evidence type="ECO:0000256" key="4">
    <source>
        <dbReference type="SAM" id="MobiDB-lite"/>
    </source>
</evidence>